<comment type="caution">
    <text evidence="2">The sequence shown here is derived from an EMBL/GenBank/DDBJ whole genome shotgun (WGS) entry which is preliminary data.</text>
</comment>
<name>A0ABN8P9Z8_9CNID</name>
<evidence type="ECO:0000313" key="3">
    <source>
        <dbReference type="Proteomes" id="UP001159405"/>
    </source>
</evidence>
<dbReference type="Proteomes" id="UP001159405">
    <property type="component" value="Unassembled WGS sequence"/>
</dbReference>
<keyword evidence="3" id="KW-1185">Reference proteome</keyword>
<feature type="region of interest" description="Disordered" evidence="1">
    <location>
        <begin position="177"/>
        <end position="201"/>
    </location>
</feature>
<proteinExistence type="predicted"/>
<organism evidence="2 3">
    <name type="scientific">Porites lobata</name>
    <dbReference type="NCBI Taxonomy" id="104759"/>
    <lineage>
        <taxon>Eukaryota</taxon>
        <taxon>Metazoa</taxon>
        <taxon>Cnidaria</taxon>
        <taxon>Anthozoa</taxon>
        <taxon>Hexacorallia</taxon>
        <taxon>Scleractinia</taxon>
        <taxon>Fungiina</taxon>
        <taxon>Poritidae</taxon>
        <taxon>Porites</taxon>
    </lineage>
</organism>
<feature type="region of interest" description="Disordered" evidence="1">
    <location>
        <begin position="113"/>
        <end position="135"/>
    </location>
</feature>
<evidence type="ECO:0000313" key="2">
    <source>
        <dbReference type="EMBL" id="CAH3139136.1"/>
    </source>
</evidence>
<sequence>MTRQSPYIDVCHGHHIVRVTIDSVATRNMIRHSTAKHLGCPIMSSAQSVQQADGSSQLQREVLLGNGSTYTYGSQAPPSPPTTVRRAFVLHAPTPSKTLWPGEFLEVQLPDDAPPDSEYGLEPRTDAPSLHNLKPSQLWPEPGIISSVLRAIRIPNLSPEPRTLKRHEHFCQVTPVFEPKDESPTSQSPTQRPLPPSHASHSTSIQSFKVILADPLHAPCPCRGHDSNDGDDPDTTPPHPRCLTSLMLSLLQPSICLTFLAVLHHLLLPFLSTASWTTKLPSHLALRTLLWRRQSFQ</sequence>
<protein>
    <submittedName>
        <fullName evidence="2">Uncharacterized protein</fullName>
    </submittedName>
</protein>
<dbReference type="EMBL" id="CALNXK010000062">
    <property type="protein sequence ID" value="CAH3139136.1"/>
    <property type="molecule type" value="Genomic_DNA"/>
</dbReference>
<accession>A0ABN8P9Z8</accession>
<gene>
    <name evidence="2" type="ORF">PLOB_00040450</name>
</gene>
<evidence type="ECO:0000256" key="1">
    <source>
        <dbReference type="SAM" id="MobiDB-lite"/>
    </source>
</evidence>
<reference evidence="2 3" key="1">
    <citation type="submission" date="2022-05" db="EMBL/GenBank/DDBJ databases">
        <authorList>
            <consortium name="Genoscope - CEA"/>
            <person name="William W."/>
        </authorList>
    </citation>
    <scope>NUCLEOTIDE SEQUENCE [LARGE SCALE GENOMIC DNA]</scope>
</reference>